<dbReference type="Pfam" id="PF00015">
    <property type="entry name" value="MCPsignal"/>
    <property type="match status" value="1"/>
</dbReference>
<dbReference type="SUPFAM" id="SSF58104">
    <property type="entry name" value="Methyl-accepting chemotaxis protein (MCP) signaling domain"/>
    <property type="match status" value="1"/>
</dbReference>
<dbReference type="InterPro" id="IPR003660">
    <property type="entry name" value="HAMP_dom"/>
</dbReference>
<dbReference type="EMBL" id="AJWN02000099">
    <property type="protein sequence ID" value="OEE58130.1"/>
    <property type="molecule type" value="Genomic_DNA"/>
</dbReference>
<evidence type="ECO:0000256" key="1">
    <source>
        <dbReference type="ARBA" id="ARBA00004429"/>
    </source>
</evidence>
<feature type="domain" description="HAMP" evidence="9">
    <location>
        <begin position="440"/>
        <end position="493"/>
    </location>
</feature>
<protein>
    <submittedName>
        <fullName evidence="10">Chemotaxis protein</fullName>
    </submittedName>
</protein>
<feature type="domain" description="Methyl-accepting transducer" evidence="7">
    <location>
        <begin position="498"/>
        <end position="734"/>
    </location>
</feature>
<proteinExistence type="inferred from homology"/>
<dbReference type="Gene3D" id="3.30.450.20">
    <property type="entry name" value="PAS domain"/>
    <property type="match status" value="1"/>
</dbReference>
<keyword evidence="6" id="KW-0732">Signal</keyword>
<evidence type="ECO:0000256" key="3">
    <source>
        <dbReference type="ARBA" id="ARBA00023224"/>
    </source>
</evidence>
<evidence type="ECO:0000259" key="8">
    <source>
        <dbReference type="PROSITE" id="PS50192"/>
    </source>
</evidence>
<evidence type="ECO:0000313" key="11">
    <source>
        <dbReference type="Proteomes" id="UP000095039"/>
    </source>
</evidence>
<dbReference type="FunFam" id="1.10.287.950:FF:000001">
    <property type="entry name" value="Methyl-accepting chemotaxis sensory transducer"/>
    <property type="match status" value="1"/>
</dbReference>
<comment type="similarity">
    <text evidence="4">Belongs to the methyl-accepting chemotaxis (MCP) protein family.</text>
</comment>
<dbReference type="InterPro" id="IPR000727">
    <property type="entry name" value="T_SNARE_dom"/>
</dbReference>
<dbReference type="SMART" id="SM00283">
    <property type="entry name" value="MA"/>
    <property type="match status" value="1"/>
</dbReference>
<dbReference type="CDD" id="cd11386">
    <property type="entry name" value="MCP_signal"/>
    <property type="match status" value="1"/>
</dbReference>
<feature type="domain" description="T-SNARE coiled-coil homology" evidence="8">
    <location>
        <begin position="689"/>
        <end position="747"/>
    </location>
</feature>
<dbReference type="Gene3D" id="1.10.8.500">
    <property type="entry name" value="HAMP domain in histidine kinase"/>
    <property type="match status" value="1"/>
</dbReference>
<dbReference type="Proteomes" id="UP000095039">
    <property type="component" value="Unassembled WGS sequence"/>
</dbReference>
<dbReference type="Pfam" id="PF00672">
    <property type="entry name" value="HAMP"/>
    <property type="match status" value="1"/>
</dbReference>
<feature type="chain" id="PRO_5009172155" evidence="6">
    <location>
        <begin position="37"/>
        <end position="771"/>
    </location>
</feature>
<comment type="subcellular location">
    <subcellularLocation>
        <location evidence="1">Cell inner membrane</location>
        <topology evidence="1">Multi-pass membrane protein</topology>
    </subcellularLocation>
</comment>
<evidence type="ECO:0000313" key="10">
    <source>
        <dbReference type="EMBL" id="OEE58130.1"/>
    </source>
</evidence>
<dbReference type="GO" id="GO:0007165">
    <property type="term" value="P:signal transduction"/>
    <property type="evidence" value="ECO:0007669"/>
    <property type="project" value="UniProtKB-KW"/>
</dbReference>
<name>A0A1E5BY62_9GAMM</name>
<reference evidence="10 11" key="1">
    <citation type="journal article" date="2012" name="Science">
        <title>Ecological populations of bacteria act as socially cohesive units of antibiotic production and resistance.</title>
        <authorList>
            <person name="Cordero O.X."/>
            <person name="Wildschutte H."/>
            <person name="Kirkup B."/>
            <person name="Proehl S."/>
            <person name="Ngo L."/>
            <person name="Hussain F."/>
            <person name="Le Roux F."/>
            <person name="Mincer T."/>
            <person name="Polz M.F."/>
        </authorList>
    </citation>
    <scope>NUCLEOTIDE SEQUENCE [LARGE SCALE GENOMIC DNA]</scope>
    <source>
        <strain evidence="10 11">FF-454</strain>
    </source>
</reference>
<feature type="signal peptide" evidence="6">
    <location>
        <begin position="1"/>
        <end position="36"/>
    </location>
</feature>
<dbReference type="GO" id="GO:0006935">
    <property type="term" value="P:chemotaxis"/>
    <property type="evidence" value="ECO:0007669"/>
    <property type="project" value="UniProtKB-ARBA"/>
</dbReference>
<comment type="caution">
    <text evidence="10">The sequence shown here is derived from an EMBL/GenBank/DDBJ whole genome shotgun (WGS) entry which is preliminary data.</text>
</comment>
<evidence type="ECO:0000256" key="2">
    <source>
        <dbReference type="ARBA" id="ARBA00022519"/>
    </source>
</evidence>
<accession>A0A1E5BY62</accession>
<keyword evidence="3 5" id="KW-0807">Transducer</keyword>
<dbReference type="PROSITE" id="PS50111">
    <property type="entry name" value="CHEMOTAXIS_TRANSDUC_2"/>
    <property type="match status" value="1"/>
</dbReference>
<organism evidence="10 11">
    <name type="scientific">Enterovibrio norvegicus FF-454</name>
    <dbReference type="NCBI Taxonomy" id="1185651"/>
    <lineage>
        <taxon>Bacteria</taxon>
        <taxon>Pseudomonadati</taxon>
        <taxon>Pseudomonadota</taxon>
        <taxon>Gammaproteobacteria</taxon>
        <taxon>Vibrionales</taxon>
        <taxon>Vibrionaceae</taxon>
        <taxon>Enterovibrio</taxon>
    </lineage>
</organism>
<dbReference type="PANTHER" id="PTHR32089:SF120">
    <property type="entry name" value="METHYL-ACCEPTING CHEMOTAXIS PROTEIN TLPQ"/>
    <property type="match status" value="1"/>
</dbReference>
<dbReference type="PANTHER" id="PTHR32089">
    <property type="entry name" value="METHYL-ACCEPTING CHEMOTAXIS PROTEIN MCPB"/>
    <property type="match status" value="1"/>
</dbReference>
<keyword evidence="11" id="KW-1185">Reference proteome</keyword>
<dbReference type="RefSeq" id="WP_016962349.1">
    <property type="nucleotide sequence ID" value="NZ_AJWN02000099.1"/>
</dbReference>
<keyword evidence="2" id="KW-1003">Cell membrane</keyword>
<dbReference type="Gene3D" id="1.10.287.950">
    <property type="entry name" value="Methyl-accepting chemotaxis protein"/>
    <property type="match status" value="1"/>
</dbReference>
<dbReference type="GO" id="GO:0005886">
    <property type="term" value="C:plasma membrane"/>
    <property type="evidence" value="ECO:0007669"/>
    <property type="project" value="UniProtKB-SubCell"/>
</dbReference>
<keyword evidence="2" id="KW-0997">Cell inner membrane</keyword>
<dbReference type="InterPro" id="IPR004089">
    <property type="entry name" value="MCPsignal_dom"/>
</dbReference>
<dbReference type="PROSITE" id="PS50192">
    <property type="entry name" value="T_SNARE"/>
    <property type="match status" value="1"/>
</dbReference>
<evidence type="ECO:0000259" key="9">
    <source>
        <dbReference type="PROSITE" id="PS50885"/>
    </source>
</evidence>
<dbReference type="AlphaFoldDB" id="A0A1E5BY62"/>
<dbReference type="PROSITE" id="PS50885">
    <property type="entry name" value="HAMP"/>
    <property type="match status" value="1"/>
</dbReference>
<evidence type="ECO:0000256" key="6">
    <source>
        <dbReference type="SAM" id="SignalP"/>
    </source>
</evidence>
<dbReference type="SMART" id="SM00304">
    <property type="entry name" value="HAMP"/>
    <property type="match status" value="1"/>
</dbReference>
<dbReference type="CDD" id="cd06225">
    <property type="entry name" value="HAMP"/>
    <property type="match status" value="1"/>
</dbReference>
<evidence type="ECO:0000256" key="5">
    <source>
        <dbReference type="PROSITE-ProRule" id="PRU00284"/>
    </source>
</evidence>
<evidence type="ECO:0000256" key="4">
    <source>
        <dbReference type="ARBA" id="ARBA00029447"/>
    </source>
</evidence>
<keyword evidence="2" id="KW-0472">Membrane</keyword>
<evidence type="ECO:0000259" key="7">
    <source>
        <dbReference type="PROSITE" id="PS50111"/>
    </source>
</evidence>
<gene>
    <name evidence="10" type="ORF">A1OK_16330</name>
</gene>
<sequence length="771" mass="83249">MNISTKIKTAFVAMSAAAVIATAALLTITASETSSAALEHQIQNQLMSAREVKKSEIERYFNTISQQLTNLANSTMTEDAMIQFSTSFQSVTTEAELVPDQADTLKNYYVNDFGSTFIETNGKPSNALANLGTIGLNGKLLQQAYIGLNSHPLGNKHLLDKAADGTTYSEVHDVFHSNYRTFLESFGYYDIFMVDNSGNVVYSVFKELDYATNLIDGPYKTSGLAEAFAGARNLNKGAFNFVDYAPYYPSYDSPASFIATPVVRNGTNIGVLIFQMPIDSINAIMTYDGNWELDGMGTTGESFIVGPDNLIRSQARMLVENKERYLDMLRTSGVPAETVNRIGLTESSSGQQSIRSVHTNAALQGESGFISGLNHAGKHVFAAYRPISILGKNWALVAEIETAEALSRVNELHTSLERIALMVGTALILLSLIIAWMISGSISKPITELTTSISHIAKTHDLTIRLKETGKDEIAELSKSMNMMLEDFLDVIKGADTAVKALGMASDNIQNNINTMRKEVDLQAANSNQVATAATQMSASITEVASFANNASESSENVVQSVRQSADVGQQLVSEISQLSNRMGDATESMEQLSAESNSIGSVLDVIQGIAEQTNLLALNAAIEAARAGEQGRGFAVVADEVRSLAIRTQTSTEEIRAKVESLQKETNKVVTGISGANQFVASSVDNCNKNNNMLEEIASMMTGINDMNTQIATAANEQSTVTEDITINVNNIARSAESVSDRTHDTDNTAQSINTQAHKLTEQIGMFKIA</sequence>